<organism evidence="1 2">
    <name type="scientific">Auriscalpium vulgare</name>
    <dbReference type="NCBI Taxonomy" id="40419"/>
    <lineage>
        <taxon>Eukaryota</taxon>
        <taxon>Fungi</taxon>
        <taxon>Dikarya</taxon>
        <taxon>Basidiomycota</taxon>
        <taxon>Agaricomycotina</taxon>
        <taxon>Agaricomycetes</taxon>
        <taxon>Russulales</taxon>
        <taxon>Auriscalpiaceae</taxon>
        <taxon>Auriscalpium</taxon>
    </lineage>
</organism>
<dbReference type="EMBL" id="MU275963">
    <property type="protein sequence ID" value="KAI0045048.1"/>
    <property type="molecule type" value="Genomic_DNA"/>
</dbReference>
<comment type="caution">
    <text evidence="1">The sequence shown here is derived from an EMBL/GenBank/DDBJ whole genome shotgun (WGS) entry which is preliminary data.</text>
</comment>
<protein>
    <submittedName>
        <fullName evidence="1">23S ribosomal RNA methyltransferase</fullName>
    </submittedName>
</protein>
<proteinExistence type="predicted"/>
<gene>
    <name evidence="1" type="ORF">FA95DRAFT_1561535</name>
</gene>
<reference evidence="1" key="2">
    <citation type="journal article" date="2022" name="New Phytol.">
        <title>Evolutionary transition to the ectomycorrhizal habit in the genomes of a hyperdiverse lineage of mushroom-forming fungi.</title>
        <authorList>
            <person name="Looney B."/>
            <person name="Miyauchi S."/>
            <person name="Morin E."/>
            <person name="Drula E."/>
            <person name="Courty P.E."/>
            <person name="Kohler A."/>
            <person name="Kuo A."/>
            <person name="LaButti K."/>
            <person name="Pangilinan J."/>
            <person name="Lipzen A."/>
            <person name="Riley R."/>
            <person name="Andreopoulos W."/>
            <person name="He G."/>
            <person name="Johnson J."/>
            <person name="Nolan M."/>
            <person name="Tritt A."/>
            <person name="Barry K.W."/>
            <person name="Grigoriev I.V."/>
            <person name="Nagy L.G."/>
            <person name="Hibbett D."/>
            <person name="Henrissat B."/>
            <person name="Matheny P.B."/>
            <person name="Labbe J."/>
            <person name="Martin F.M."/>
        </authorList>
    </citation>
    <scope>NUCLEOTIDE SEQUENCE</scope>
    <source>
        <strain evidence="1">FP105234-sp</strain>
    </source>
</reference>
<keyword evidence="2" id="KW-1185">Reference proteome</keyword>
<name>A0ACB8RLR3_9AGAM</name>
<keyword evidence="1" id="KW-0489">Methyltransferase</keyword>
<reference evidence="1" key="1">
    <citation type="submission" date="2021-02" db="EMBL/GenBank/DDBJ databases">
        <authorList>
            <consortium name="DOE Joint Genome Institute"/>
            <person name="Ahrendt S."/>
            <person name="Looney B.P."/>
            <person name="Miyauchi S."/>
            <person name="Morin E."/>
            <person name="Drula E."/>
            <person name="Courty P.E."/>
            <person name="Chicoki N."/>
            <person name="Fauchery L."/>
            <person name="Kohler A."/>
            <person name="Kuo A."/>
            <person name="Labutti K."/>
            <person name="Pangilinan J."/>
            <person name="Lipzen A."/>
            <person name="Riley R."/>
            <person name="Andreopoulos W."/>
            <person name="He G."/>
            <person name="Johnson J."/>
            <person name="Barry K.W."/>
            <person name="Grigoriev I.V."/>
            <person name="Nagy L."/>
            <person name="Hibbett D."/>
            <person name="Henrissat B."/>
            <person name="Matheny P.B."/>
            <person name="Labbe J."/>
            <person name="Martin F."/>
        </authorList>
    </citation>
    <scope>NUCLEOTIDE SEQUENCE</scope>
    <source>
        <strain evidence="1">FP105234-sp</strain>
    </source>
</reference>
<keyword evidence="1" id="KW-0808">Transferase</keyword>
<evidence type="ECO:0000313" key="1">
    <source>
        <dbReference type="EMBL" id="KAI0045048.1"/>
    </source>
</evidence>
<evidence type="ECO:0000313" key="2">
    <source>
        <dbReference type="Proteomes" id="UP000814033"/>
    </source>
</evidence>
<sequence length="284" mass="31254">MAFRPTSPALRAKSAPPSSKLWLARHFDDPFVRARHVGADPHTPAFRARSAFKLLDIDDKYRRFLRAPHVRAVVDLGAAPGSWSQVVAGFMGFSDRTRDDPELRAEVAATGTATFGIKESTSVWSDAPEKPPSSRRGIIIAVDRLPMWPIPGVTSLQMDFLTPEASTVIGELLRAHANAEGKADVILSDMAANSTGNKIADTENALDICKAVWSFTRDHLRTAESVGNNRGGVLLIKIFQHPELQAFRKKQLEPHFHSVLYVKPEASRSESSEGYWLCLGFKGP</sequence>
<dbReference type="Proteomes" id="UP000814033">
    <property type="component" value="Unassembled WGS sequence"/>
</dbReference>
<accession>A0ACB8RLR3</accession>